<dbReference type="AlphaFoldDB" id="D7CQ12"/>
<keyword evidence="2" id="KW-1185">Reference proteome</keyword>
<organism evidence="1 2">
    <name type="scientific">Syntrophothermus lipocalidus (strain DSM 12680 / TGB-C1)</name>
    <dbReference type="NCBI Taxonomy" id="643648"/>
    <lineage>
        <taxon>Bacteria</taxon>
        <taxon>Bacillati</taxon>
        <taxon>Bacillota</taxon>
        <taxon>Clostridia</taxon>
        <taxon>Eubacteriales</taxon>
        <taxon>Syntrophomonadaceae</taxon>
        <taxon>Syntrophothermus</taxon>
    </lineage>
</organism>
<gene>
    <name evidence="1" type="ordered locus">Slip_2043</name>
</gene>
<accession>D7CQ12</accession>
<dbReference type="STRING" id="643648.Slip_2043"/>
<evidence type="ECO:0000313" key="1">
    <source>
        <dbReference type="EMBL" id="ADI02790.1"/>
    </source>
</evidence>
<dbReference type="EMBL" id="CP002048">
    <property type="protein sequence ID" value="ADI02790.1"/>
    <property type="molecule type" value="Genomic_DNA"/>
</dbReference>
<reference evidence="1 2" key="2">
    <citation type="journal article" date="2010" name="Stand. Genomic Sci.">
        <title>Complete genome sequence of Syntrophothermus lipocalidus type strain (TGB-C1).</title>
        <authorList>
            <person name="Djao O.D."/>
            <person name="Zhang X."/>
            <person name="Lucas S."/>
            <person name="Lapidus A."/>
            <person name="Del Rio T.G."/>
            <person name="Nolan M."/>
            <person name="Tice H."/>
            <person name="Cheng J.F."/>
            <person name="Han C."/>
            <person name="Tapia R."/>
            <person name="Goodwin L."/>
            <person name="Pitluck S."/>
            <person name="Liolios K."/>
            <person name="Ivanova N."/>
            <person name="Mavromatis K."/>
            <person name="Mikhailova N."/>
            <person name="Ovchinnikova G."/>
            <person name="Pati A."/>
            <person name="Brambilla E."/>
            <person name="Chen A."/>
            <person name="Palaniappan K."/>
            <person name="Land M."/>
            <person name="Hauser L."/>
            <person name="Chang Y.J."/>
            <person name="Jeffries C.D."/>
            <person name="Rohde M."/>
            <person name="Sikorski J."/>
            <person name="Spring S."/>
            <person name="Goker M."/>
            <person name="Detter J.C."/>
            <person name="Woyke T."/>
            <person name="Bristow J."/>
            <person name="Eisen J.A."/>
            <person name="Markowitz V."/>
            <person name="Hugenholtz P."/>
            <person name="Kyrpides N.C."/>
            <person name="Klenk H.P."/>
        </authorList>
    </citation>
    <scope>NUCLEOTIDE SEQUENCE [LARGE SCALE GENOMIC DNA]</scope>
    <source>
        <strain evidence="2">DSM 12680 / TGB-C1</strain>
    </source>
</reference>
<name>D7CQ12_SYNLT</name>
<reference evidence="2" key="1">
    <citation type="journal article" date="2010" name="Stand. Genomic Sci.">
        <title>Complete genome sequence of Syntrophothermus lipocalidus type strain (TGB-C1T).</title>
        <authorList>
            <consortium name="US DOE Joint Genome Institute (JGI-PGF)"/>
            <person name="Djao O."/>
            <person name="Zhang X."/>
            <person name="Lucas S."/>
            <person name="Lapidus A."/>
            <person name="Glavina Del Rio T."/>
            <person name="Nolan M."/>
            <person name="Tice H."/>
            <person name="Cheng J."/>
            <person name="Han C."/>
            <person name="Tapia R."/>
            <person name="Goodwin L."/>
            <person name="Pitluck S."/>
            <person name="Liolios K."/>
            <person name="Ivanova N."/>
            <person name="Mavromatis K."/>
            <person name="Mikhailova N."/>
            <person name="Ovchinnikova G."/>
            <person name="Pati A."/>
            <person name="Brambilla E."/>
            <person name="Chen A."/>
            <person name="Palaniappan K."/>
            <person name="Land M."/>
            <person name="Hauser L."/>
            <person name="Chang Y."/>
            <person name="Jeffries C."/>
            <person name="Rohde M."/>
            <person name="Sikorski J."/>
            <person name="Spring S."/>
            <person name="Goker M."/>
            <person name="Detter J."/>
            <person name="Woyke T."/>
            <person name="Bristow J."/>
            <person name="Eisen J."/>
            <person name="Markowitz V."/>
            <person name="Hugenholtz P."/>
            <person name="Kyrpides N."/>
            <person name="Klenk H."/>
        </authorList>
    </citation>
    <scope>NUCLEOTIDE SEQUENCE [LARGE SCALE GENOMIC DNA]</scope>
    <source>
        <strain evidence="2">DSM 12680 / TGB-C1</strain>
    </source>
</reference>
<dbReference type="Proteomes" id="UP000000378">
    <property type="component" value="Chromosome"/>
</dbReference>
<dbReference type="KEGG" id="slp:Slip_2043"/>
<protein>
    <submittedName>
        <fullName evidence="1">Uncharacterized protein</fullName>
    </submittedName>
</protein>
<dbReference type="HOGENOM" id="CLU_1554538_0_0_9"/>
<evidence type="ECO:0000313" key="2">
    <source>
        <dbReference type="Proteomes" id="UP000000378"/>
    </source>
</evidence>
<proteinExistence type="predicted"/>
<sequence>MPKSKAKINSAILDHIFTVGSGYREDLFAWDPGIGCWRALLTDEELARRVEAETELICSADQIWRWRKKMLIAPVQRGGARPGAGRPRKTQETQEVGVPDAYDRVIFLHRQDVYVLSKFTVYGQGISHGVDSYSLTTSPTTAAVVALPGTGGGKKGRRGGRSDRRMAVARLA</sequence>
<dbReference type="RefSeq" id="WP_013176192.1">
    <property type="nucleotide sequence ID" value="NC_014220.1"/>
</dbReference>